<keyword evidence="2 4" id="KW-0862">Zinc</keyword>
<gene>
    <name evidence="7" type="ORF">MMEN_LOCUS12737</name>
</gene>
<feature type="compositionally biased region" description="Low complexity" evidence="5">
    <location>
        <begin position="66"/>
        <end position="80"/>
    </location>
</feature>
<evidence type="ECO:0000259" key="6">
    <source>
        <dbReference type="PROSITE" id="PS50023"/>
    </source>
</evidence>
<dbReference type="AlphaFoldDB" id="A0A8S4B4J2"/>
<feature type="domain" description="LIM zinc-binding" evidence="6">
    <location>
        <begin position="167"/>
        <end position="227"/>
    </location>
</feature>
<feature type="region of interest" description="Disordered" evidence="5">
    <location>
        <begin position="1"/>
        <end position="156"/>
    </location>
</feature>
<dbReference type="PANTHER" id="PTHR46074:SF6">
    <property type="entry name" value="CYSTEINE-RICH PROTEIN 1 ISOFORM X1"/>
    <property type="match status" value="1"/>
</dbReference>
<evidence type="ECO:0000256" key="1">
    <source>
        <dbReference type="ARBA" id="ARBA00022723"/>
    </source>
</evidence>
<evidence type="ECO:0000256" key="3">
    <source>
        <dbReference type="ARBA" id="ARBA00023038"/>
    </source>
</evidence>
<proteinExistence type="predicted"/>
<feature type="compositionally biased region" description="Gly residues" evidence="5">
    <location>
        <begin position="103"/>
        <end position="116"/>
    </location>
</feature>
<evidence type="ECO:0000256" key="4">
    <source>
        <dbReference type="PROSITE-ProRule" id="PRU00125"/>
    </source>
</evidence>
<dbReference type="PANTHER" id="PTHR46074">
    <property type="entry name" value="CYSTEINE-RICH PROTEIN CRIP FAMILY MEMBER"/>
    <property type="match status" value="1"/>
</dbReference>
<reference evidence="7" key="1">
    <citation type="submission" date="2021-05" db="EMBL/GenBank/DDBJ databases">
        <authorList>
            <person name="Tigano A."/>
        </authorList>
    </citation>
    <scope>NUCLEOTIDE SEQUENCE</scope>
</reference>
<sequence length="261" mass="28447">MPIAAAGQPTTQEPRVCPRLPSTPEPVPKGADLFDEAGGLTEGSPGGSRGFVHPGGSPPQSPITSPPSSFSSSPFLHPHQMQMGMEPPRTRSRSRSGYYQQYGVGGNGGMLTGGGVTVSSLQHHHHQLHPNQHHHLHPHQNYPNQLHPQQQQLGAGRDASLGIQRLSSVSGVHRIPVAGEKKRSLGRDYHPLCLKCHKCNRQLTAGQHAEYDEKPFCSHCYMKMFGPRGTRSHLSELTLNLYVKAISEFLSLSDSFLTGNR</sequence>
<organism evidence="7 8">
    <name type="scientific">Menidia menidia</name>
    <name type="common">Atlantic silverside</name>
    <dbReference type="NCBI Taxonomy" id="238744"/>
    <lineage>
        <taxon>Eukaryota</taxon>
        <taxon>Metazoa</taxon>
        <taxon>Chordata</taxon>
        <taxon>Craniata</taxon>
        <taxon>Vertebrata</taxon>
        <taxon>Euteleostomi</taxon>
        <taxon>Actinopterygii</taxon>
        <taxon>Neopterygii</taxon>
        <taxon>Teleostei</taxon>
        <taxon>Neoteleostei</taxon>
        <taxon>Acanthomorphata</taxon>
        <taxon>Ovalentaria</taxon>
        <taxon>Atherinomorphae</taxon>
        <taxon>Atheriniformes</taxon>
        <taxon>Atherinopsidae</taxon>
        <taxon>Menidiinae</taxon>
        <taxon>Menidia</taxon>
    </lineage>
</organism>
<dbReference type="GO" id="GO:0008630">
    <property type="term" value="P:intrinsic apoptotic signaling pathway in response to DNA damage"/>
    <property type="evidence" value="ECO:0007669"/>
    <property type="project" value="TreeGrafter"/>
</dbReference>
<dbReference type="GO" id="GO:0010468">
    <property type="term" value="P:regulation of gene expression"/>
    <property type="evidence" value="ECO:0007669"/>
    <property type="project" value="TreeGrafter"/>
</dbReference>
<accession>A0A8S4B4J2</accession>
<dbReference type="Gene3D" id="2.10.110.10">
    <property type="entry name" value="Cysteine Rich Protein"/>
    <property type="match status" value="1"/>
</dbReference>
<comment type="caution">
    <text evidence="7">The sequence shown here is derived from an EMBL/GenBank/DDBJ whole genome shotgun (WGS) entry which is preliminary data.</text>
</comment>
<dbReference type="PROSITE" id="PS50023">
    <property type="entry name" value="LIM_DOMAIN_2"/>
    <property type="match status" value="1"/>
</dbReference>
<dbReference type="OrthoDB" id="25654at2759"/>
<feature type="compositionally biased region" description="Gly residues" evidence="5">
    <location>
        <begin position="40"/>
        <end position="49"/>
    </location>
</feature>
<feature type="compositionally biased region" description="Pro residues" evidence="5">
    <location>
        <begin position="56"/>
        <end position="65"/>
    </location>
</feature>
<name>A0A8S4B4J2_9TELE</name>
<dbReference type="Proteomes" id="UP000677803">
    <property type="component" value="Unassembled WGS sequence"/>
</dbReference>
<dbReference type="GO" id="GO:0008270">
    <property type="term" value="F:zinc ion binding"/>
    <property type="evidence" value="ECO:0007669"/>
    <property type="project" value="TreeGrafter"/>
</dbReference>
<dbReference type="Pfam" id="PF00412">
    <property type="entry name" value="LIM"/>
    <property type="match status" value="1"/>
</dbReference>
<evidence type="ECO:0000256" key="2">
    <source>
        <dbReference type="ARBA" id="ARBA00022833"/>
    </source>
</evidence>
<dbReference type="EMBL" id="CAJRST010013335">
    <property type="protein sequence ID" value="CAG5929105.1"/>
    <property type="molecule type" value="Genomic_DNA"/>
</dbReference>
<feature type="compositionally biased region" description="Basic residues" evidence="5">
    <location>
        <begin position="122"/>
        <end position="138"/>
    </location>
</feature>
<keyword evidence="3 4" id="KW-0440">LIM domain</keyword>
<keyword evidence="1 4" id="KW-0479">Metal-binding</keyword>
<evidence type="ECO:0000313" key="7">
    <source>
        <dbReference type="EMBL" id="CAG5929105.1"/>
    </source>
</evidence>
<dbReference type="SUPFAM" id="SSF57716">
    <property type="entry name" value="Glucocorticoid receptor-like (DNA-binding domain)"/>
    <property type="match status" value="1"/>
</dbReference>
<evidence type="ECO:0000256" key="5">
    <source>
        <dbReference type="SAM" id="MobiDB-lite"/>
    </source>
</evidence>
<dbReference type="SMART" id="SM00132">
    <property type="entry name" value="LIM"/>
    <property type="match status" value="1"/>
</dbReference>
<keyword evidence="8" id="KW-1185">Reference proteome</keyword>
<dbReference type="InterPro" id="IPR001781">
    <property type="entry name" value="Znf_LIM"/>
</dbReference>
<dbReference type="CDD" id="cd09401">
    <property type="entry name" value="LIM_TLP_like"/>
    <property type="match status" value="1"/>
</dbReference>
<protein>
    <submittedName>
        <fullName evidence="7">(Atlantic silverside) hypothetical protein</fullName>
    </submittedName>
</protein>
<evidence type="ECO:0000313" key="8">
    <source>
        <dbReference type="Proteomes" id="UP000677803"/>
    </source>
</evidence>